<feature type="transmembrane region" description="Helical" evidence="6">
    <location>
        <begin position="137"/>
        <end position="157"/>
    </location>
</feature>
<dbReference type="Gene3D" id="1.20.1250.20">
    <property type="entry name" value="MFS general substrate transporter like domains"/>
    <property type="match status" value="2"/>
</dbReference>
<dbReference type="InterPro" id="IPR036259">
    <property type="entry name" value="MFS_trans_sf"/>
</dbReference>
<dbReference type="GO" id="GO:0005886">
    <property type="term" value="C:plasma membrane"/>
    <property type="evidence" value="ECO:0007669"/>
    <property type="project" value="UniProtKB-SubCell"/>
</dbReference>
<organism evidence="8 9">
    <name type="scientific">Clostridium gasigenes</name>
    <dbReference type="NCBI Taxonomy" id="94869"/>
    <lineage>
        <taxon>Bacteria</taxon>
        <taxon>Bacillati</taxon>
        <taxon>Bacillota</taxon>
        <taxon>Clostridia</taxon>
        <taxon>Eubacteriales</taxon>
        <taxon>Clostridiaceae</taxon>
        <taxon>Clostridium</taxon>
    </lineage>
</organism>
<feature type="transmembrane region" description="Helical" evidence="6">
    <location>
        <begin position="323"/>
        <end position="347"/>
    </location>
</feature>
<proteinExistence type="predicted"/>
<dbReference type="InterPro" id="IPR050327">
    <property type="entry name" value="Proton-linked_MCT"/>
</dbReference>
<dbReference type="InterPro" id="IPR020846">
    <property type="entry name" value="MFS_dom"/>
</dbReference>
<keyword evidence="5 6" id="KW-0472">Membrane</keyword>
<feature type="domain" description="Major facilitator superfamily (MFS) profile" evidence="7">
    <location>
        <begin position="14"/>
        <end position="415"/>
    </location>
</feature>
<evidence type="ECO:0000256" key="3">
    <source>
        <dbReference type="ARBA" id="ARBA00022692"/>
    </source>
</evidence>
<sequence length="427" mass="45903">MENKIDSKKIGRMVVLASGLAVFCLFGFRSSFSVLQGPMAKDLGWSASSLTLGYSLMMTVYAITAFFSGMIIDKYGTRPAYAIGSVCAGLGFFITSFAQSYLGYLIPYVLFAGIGTGMLWVSSTVSVRKWYVGKSYASMWGIAFMGAPIAQVLLSLGLKPILLNMDWRVGMRVLSLIVFVALVIAAVISKKNPENYGLEAFGIETVNVRKSNKEWTVTGAFKTLPIWGAVLAFLGSMIGEFLIWTQIVNYWVIDSKLSLGTATNLYVCIGIAGIFTMPLLGKVSDKLVGRLNNETLARKNMLILAPALGIVACILLVTTQSKIVAIISCIIFASYWAIEPGGVAGYAGSLYGGKTFGRIWGMATLIVMGIGPALGSFTGAYLFDKSGSYLNSILFAMGAFIFSIIFAIALPLKVKEGKSTSEVKVKS</sequence>
<feature type="transmembrane region" description="Helical" evidence="6">
    <location>
        <begin position="226"/>
        <end position="247"/>
    </location>
</feature>
<dbReference type="Pfam" id="PF07690">
    <property type="entry name" value="MFS_1"/>
    <property type="match status" value="1"/>
</dbReference>
<evidence type="ECO:0000256" key="4">
    <source>
        <dbReference type="ARBA" id="ARBA00022989"/>
    </source>
</evidence>
<gene>
    <name evidence="8" type="ORF">SAMN04488529_12412</name>
</gene>
<dbReference type="RefSeq" id="WP_089973573.1">
    <property type="nucleotide sequence ID" value="NZ_FNJM01000024.1"/>
</dbReference>
<feature type="transmembrane region" description="Helical" evidence="6">
    <location>
        <begin position="104"/>
        <end position="125"/>
    </location>
</feature>
<dbReference type="PROSITE" id="PS50850">
    <property type="entry name" value="MFS"/>
    <property type="match status" value="1"/>
</dbReference>
<protein>
    <submittedName>
        <fullName evidence="8">Sugar phosphate permease</fullName>
    </submittedName>
</protein>
<feature type="transmembrane region" description="Helical" evidence="6">
    <location>
        <begin position="12"/>
        <end position="32"/>
    </location>
</feature>
<accession>A0A1H0W063</accession>
<feature type="transmembrane region" description="Helical" evidence="6">
    <location>
        <begin position="169"/>
        <end position="188"/>
    </location>
</feature>
<dbReference type="GO" id="GO:0022857">
    <property type="term" value="F:transmembrane transporter activity"/>
    <property type="evidence" value="ECO:0007669"/>
    <property type="project" value="InterPro"/>
</dbReference>
<evidence type="ECO:0000256" key="5">
    <source>
        <dbReference type="ARBA" id="ARBA00023136"/>
    </source>
</evidence>
<dbReference type="Proteomes" id="UP000198597">
    <property type="component" value="Unassembled WGS sequence"/>
</dbReference>
<dbReference type="InterPro" id="IPR011701">
    <property type="entry name" value="MFS"/>
</dbReference>
<reference evidence="8 9" key="1">
    <citation type="submission" date="2016-10" db="EMBL/GenBank/DDBJ databases">
        <authorList>
            <person name="de Groot N.N."/>
        </authorList>
    </citation>
    <scope>NUCLEOTIDE SEQUENCE [LARGE SCALE GENOMIC DNA]</scope>
    <source>
        <strain evidence="8 9">DSM 12272</strain>
    </source>
</reference>
<evidence type="ECO:0000256" key="1">
    <source>
        <dbReference type="ARBA" id="ARBA00004651"/>
    </source>
</evidence>
<dbReference type="EMBL" id="FNJM01000024">
    <property type="protein sequence ID" value="SDP84110.1"/>
    <property type="molecule type" value="Genomic_DNA"/>
</dbReference>
<comment type="subcellular location">
    <subcellularLocation>
        <location evidence="1">Cell membrane</location>
        <topology evidence="1">Multi-pass membrane protein</topology>
    </subcellularLocation>
</comment>
<dbReference type="OrthoDB" id="146345at2"/>
<dbReference type="AlphaFoldDB" id="A0A1H0W063"/>
<feature type="transmembrane region" description="Helical" evidence="6">
    <location>
        <begin position="52"/>
        <end position="72"/>
    </location>
</feature>
<name>A0A1H0W063_9CLOT</name>
<feature type="transmembrane region" description="Helical" evidence="6">
    <location>
        <begin position="389"/>
        <end position="412"/>
    </location>
</feature>
<keyword evidence="3 6" id="KW-0812">Transmembrane</keyword>
<dbReference type="STRING" id="94869.SAMN04488529_12412"/>
<evidence type="ECO:0000259" key="7">
    <source>
        <dbReference type="PROSITE" id="PS50850"/>
    </source>
</evidence>
<evidence type="ECO:0000313" key="8">
    <source>
        <dbReference type="EMBL" id="SDP84110.1"/>
    </source>
</evidence>
<evidence type="ECO:0000256" key="2">
    <source>
        <dbReference type="ARBA" id="ARBA00022448"/>
    </source>
</evidence>
<evidence type="ECO:0000313" key="9">
    <source>
        <dbReference type="Proteomes" id="UP000198597"/>
    </source>
</evidence>
<dbReference type="SUPFAM" id="SSF103473">
    <property type="entry name" value="MFS general substrate transporter"/>
    <property type="match status" value="1"/>
</dbReference>
<feature type="transmembrane region" description="Helical" evidence="6">
    <location>
        <begin position="259"/>
        <end position="280"/>
    </location>
</feature>
<keyword evidence="2" id="KW-0813">Transport</keyword>
<keyword evidence="4 6" id="KW-1133">Transmembrane helix</keyword>
<feature type="transmembrane region" description="Helical" evidence="6">
    <location>
        <begin position="301"/>
        <end position="317"/>
    </location>
</feature>
<keyword evidence="9" id="KW-1185">Reference proteome</keyword>
<dbReference type="PANTHER" id="PTHR11360">
    <property type="entry name" value="MONOCARBOXYLATE TRANSPORTER"/>
    <property type="match status" value="1"/>
</dbReference>
<dbReference type="PANTHER" id="PTHR11360:SF284">
    <property type="entry name" value="EG:103B4.3 PROTEIN-RELATED"/>
    <property type="match status" value="1"/>
</dbReference>
<feature type="transmembrane region" description="Helical" evidence="6">
    <location>
        <begin position="359"/>
        <end position="383"/>
    </location>
</feature>
<evidence type="ECO:0000256" key="6">
    <source>
        <dbReference type="SAM" id="Phobius"/>
    </source>
</evidence>